<reference evidence="1 2" key="1">
    <citation type="journal article" date="2015" name="Genome Announc.">
        <title>Expanding the biotechnology potential of lactobacilli through comparative genomics of 213 strains and associated genera.</title>
        <authorList>
            <person name="Sun Z."/>
            <person name="Harris H.M."/>
            <person name="McCann A."/>
            <person name="Guo C."/>
            <person name="Argimon S."/>
            <person name="Zhang W."/>
            <person name="Yang X."/>
            <person name="Jeffery I.B."/>
            <person name="Cooney J.C."/>
            <person name="Kagawa T.F."/>
            <person name="Liu W."/>
            <person name="Song Y."/>
            <person name="Salvetti E."/>
            <person name="Wrobel A."/>
            <person name="Rasinkangas P."/>
            <person name="Parkhill J."/>
            <person name="Rea M.C."/>
            <person name="O'Sullivan O."/>
            <person name="Ritari J."/>
            <person name="Douillard F.P."/>
            <person name="Paul Ross R."/>
            <person name="Yang R."/>
            <person name="Briner A.E."/>
            <person name="Felis G.E."/>
            <person name="de Vos W.M."/>
            <person name="Barrangou R."/>
            <person name="Klaenhammer T.R."/>
            <person name="Caufield P.W."/>
            <person name="Cui Y."/>
            <person name="Zhang H."/>
            <person name="O'Toole P.W."/>
        </authorList>
    </citation>
    <scope>NUCLEOTIDE SEQUENCE [LARGE SCALE GENOMIC DNA]</scope>
    <source>
        <strain evidence="1 2">DSM 15833</strain>
    </source>
</reference>
<evidence type="ECO:0000313" key="1">
    <source>
        <dbReference type="EMBL" id="KRL76610.1"/>
    </source>
</evidence>
<sequence length="57" mass="6583">MIKNMEQEIIQELTMKLAQSQLNETILSVKLKHLEEDLAKAQNTNKEKEGTNNVKEN</sequence>
<organism evidence="1 2">
    <name type="scientific">Ligilactobacillus equi DSM 15833 = JCM 10991</name>
    <dbReference type="NCBI Taxonomy" id="1423740"/>
    <lineage>
        <taxon>Bacteria</taxon>
        <taxon>Bacillati</taxon>
        <taxon>Bacillota</taxon>
        <taxon>Bacilli</taxon>
        <taxon>Lactobacillales</taxon>
        <taxon>Lactobacillaceae</taxon>
        <taxon>Ligilactobacillus</taxon>
    </lineage>
</organism>
<accession>A0A0R1TCW8</accession>
<comment type="caution">
    <text evidence="1">The sequence shown here is derived from an EMBL/GenBank/DDBJ whole genome shotgun (WGS) entry which is preliminary data.</text>
</comment>
<dbReference type="STRING" id="1423740.FC36_GL001848"/>
<gene>
    <name evidence="1" type="ORF">FC36_GL001848</name>
</gene>
<evidence type="ECO:0000313" key="2">
    <source>
        <dbReference type="Proteomes" id="UP000051048"/>
    </source>
</evidence>
<dbReference type="EMBL" id="AZFH01000198">
    <property type="protein sequence ID" value="KRL76610.1"/>
    <property type="molecule type" value="Genomic_DNA"/>
</dbReference>
<dbReference type="AlphaFoldDB" id="A0A0R1TCW8"/>
<dbReference type="PATRIC" id="fig|1423740.3.peg.1996"/>
<name>A0A0R1TCW8_9LACO</name>
<proteinExistence type="predicted"/>
<protein>
    <submittedName>
        <fullName evidence="1">Uncharacterized protein</fullName>
    </submittedName>
</protein>
<dbReference type="Proteomes" id="UP000051048">
    <property type="component" value="Unassembled WGS sequence"/>
</dbReference>